<feature type="transmembrane region" description="Helical" evidence="8">
    <location>
        <begin position="314"/>
        <end position="336"/>
    </location>
</feature>
<name>A0ABN9LHT2_9NEOB</name>
<evidence type="ECO:0000256" key="8">
    <source>
        <dbReference type="SAM" id="Phobius"/>
    </source>
</evidence>
<dbReference type="EMBL" id="CAUEEQ010017078">
    <property type="protein sequence ID" value="CAJ0940397.1"/>
    <property type="molecule type" value="Genomic_DNA"/>
</dbReference>
<keyword evidence="8" id="KW-1133">Transmembrane helix</keyword>
<keyword evidence="3" id="KW-0732">Signal</keyword>
<gene>
    <name evidence="10" type="ORF">RIMI_LOCUS8557963</name>
</gene>
<keyword evidence="5 8" id="KW-0472">Membrane</keyword>
<dbReference type="SMART" id="SM00131">
    <property type="entry name" value="KU"/>
    <property type="match status" value="2"/>
</dbReference>
<evidence type="ECO:0000256" key="3">
    <source>
        <dbReference type="ARBA" id="ARBA00022729"/>
    </source>
</evidence>
<dbReference type="Pfam" id="PF00014">
    <property type="entry name" value="Kunitz_BPTI"/>
    <property type="match status" value="2"/>
</dbReference>
<protein>
    <recommendedName>
        <fullName evidence="9">BPTI/Kunitz inhibitor domain-containing protein</fullName>
    </recommendedName>
</protein>
<evidence type="ECO:0000313" key="10">
    <source>
        <dbReference type="EMBL" id="CAJ0940397.1"/>
    </source>
</evidence>
<evidence type="ECO:0000256" key="5">
    <source>
        <dbReference type="ARBA" id="ARBA00023136"/>
    </source>
</evidence>
<sequence>MNMKRNSEISCSLDSILTERVVWNMPRKSQPTPSCPVPVTSWWRGSVWENLEHPSQFGVKVLERTEDEEGERACWSRCCETDGCDLAVISDGTCHLVRCNVKGFNMCELSEQEGARTFRRPDAGAQPTLDAPMWVVWTGYLSNFCLPQKETGPCRAYFVRWWYDAESETCKNFTYGGCPVNLNNHAGEEECMNKCQGVKGVQHNDTEAPHSEPIRSAATVPEFCSGPGVTGNCRAAFTRWYYDVESQSCQMFIYGGCGGSTNNHISEQDCMAKCTADAPKPEPAKVHSPEKGDFKEDDDEFADHSVVHHSLSAVVLPILLALLAAILIGVMILFFVKVTKRNQETAGFRAMWNPIDDKECLMNSAYTL</sequence>
<dbReference type="InterPro" id="IPR036880">
    <property type="entry name" value="Kunitz_BPTI_sf"/>
</dbReference>
<keyword evidence="11" id="KW-1185">Reference proteome</keyword>
<proteinExistence type="predicted"/>
<dbReference type="PANTHER" id="PTHR47247:SF1">
    <property type="entry name" value="KUNITZ-TYPE PROTEASE INHIBITOR 2"/>
    <property type="match status" value="1"/>
</dbReference>
<feature type="domain" description="BPTI/Kunitz inhibitor" evidence="9">
    <location>
        <begin position="145"/>
        <end position="195"/>
    </location>
</feature>
<comment type="caution">
    <text evidence="10">The sequence shown here is derived from an EMBL/GenBank/DDBJ whole genome shotgun (WGS) entry which is preliminary data.</text>
</comment>
<dbReference type="Pfam" id="PF07502">
    <property type="entry name" value="MANEC"/>
    <property type="match status" value="1"/>
</dbReference>
<dbReference type="SMART" id="SM00765">
    <property type="entry name" value="MANEC"/>
    <property type="match status" value="1"/>
</dbReference>
<keyword evidence="8" id="KW-0812">Transmembrane</keyword>
<dbReference type="PROSITE" id="PS50279">
    <property type="entry name" value="BPTI_KUNITZ_2"/>
    <property type="match status" value="2"/>
</dbReference>
<comment type="subcellular location">
    <subcellularLocation>
        <location evidence="1">Membrane</location>
    </subcellularLocation>
</comment>
<evidence type="ECO:0000256" key="2">
    <source>
        <dbReference type="ARBA" id="ARBA00022690"/>
    </source>
</evidence>
<evidence type="ECO:0000259" key="9">
    <source>
        <dbReference type="PROSITE" id="PS50279"/>
    </source>
</evidence>
<dbReference type="InterPro" id="IPR011106">
    <property type="entry name" value="MANSC_N"/>
</dbReference>
<reference evidence="10" key="1">
    <citation type="submission" date="2023-07" db="EMBL/GenBank/DDBJ databases">
        <authorList>
            <person name="Stuckert A."/>
        </authorList>
    </citation>
    <scope>NUCLEOTIDE SEQUENCE</scope>
</reference>
<dbReference type="SUPFAM" id="SSF57362">
    <property type="entry name" value="BPTI-like"/>
    <property type="match status" value="2"/>
</dbReference>
<evidence type="ECO:0000256" key="7">
    <source>
        <dbReference type="ARBA" id="ARBA00023180"/>
    </source>
</evidence>
<dbReference type="PRINTS" id="PR00759">
    <property type="entry name" value="BASICPTASE"/>
</dbReference>
<keyword evidence="4" id="KW-0722">Serine protease inhibitor</keyword>
<dbReference type="Proteomes" id="UP001176940">
    <property type="component" value="Unassembled WGS sequence"/>
</dbReference>
<dbReference type="InterPro" id="IPR013980">
    <property type="entry name" value="MANSC_dom"/>
</dbReference>
<evidence type="ECO:0000256" key="6">
    <source>
        <dbReference type="ARBA" id="ARBA00023157"/>
    </source>
</evidence>
<keyword evidence="2" id="KW-0646">Protease inhibitor</keyword>
<feature type="domain" description="BPTI/Kunitz inhibitor" evidence="9">
    <location>
        <begin position="224"/>
        <end position="274"/>
    </location>
</feature>
<accession>A0ABN9LHT2</accession>
<keyword evidence="7" id="KW-0325">Glycoprotein</keyword>
<evidence type="ECO:0000256" key="1">
    <source>
        <dbReference type="ARBA" id="ARBA00004370"/>
    </source>
</evidence>
<evidence type="ECO:0000256" key="4">
    <source>
        <dbReference type="ARBA" id="ARBA00022900"/>
    </source>
</evidence>
<dbReference type="Gene3D" id="4.10.410.10">
    <property type="entry name" value="Pancreatic trypsin inhibitor Kunitz domain"/>
    <property type="match status" value="2"/>
</dbReference>
<keyword evidence="6" id="KW-1015">Disulfide bond</keyword>
<dbReference type="PANTHER" id="PTHR47247">
    <property type="entry name" value="KUNITZ-TYPE PROTEASE INHIBITOR 2"/>
    <property type="match status" value="1"/>
</dbReference>
<organism evidence="10 11">
    <name type="scientific">Ranitomeya imitator</name>
    <name type="common">mimic poison frog</name>
    <dbReference type="NCBI Taxonomy" id="111125"/>
    <lineage>
        <taxon>Eukaryota</taxon>
        <taxon>Metazoa</taxon>
        <taxon>Chordata</taxon>
        <taxon>Craniata</taxon>
        <taxon>Vertebrata</taxon>
        <taxon>Euteleostomi</taxon>
        <taxon>Amphibia</taxon>
        <taxon>Batrachia</taxon>
        <taxon>Anura</taxon>
        <taxon>Neobatrachia</taxon>
        <taxon>Hyloidea</taxon>
        <taxon>Dendrobatidae</taxon>
        <taxon>Dendrobatinae</taxon>
        <taxon>Ranitomeya</taxon>
    </lineage>
</organism>
<dbReference type="InterPro" id="IPR002223">
    <property type="entry name" value="Kunitz_BPTI"/>
</dbReference>
<dbReference type="CDD" id="cd22622">
    <property type="entry name" value="Kunitz_HAI2_2-like"/>
    <property type="match status" value="1"/>
</dbReference>
<evidence type="ECO:0000313" key="11">
    <source>
        <dbReference type="Proteomes" id="UP001176940"/>
    </source>
</evidence>